<keyword evidence="1" id="KW-0812">Transmembrane</keyword>
<reference evidence="2 3" key="1">
    <citation type="submission" date="2020-07" db="EMBL/GenBank/DDBJ databases">
        <title>Sequencing the genomes of 1000 actinobacteria strains.</title>
        <authorList>
            <person name="Klenk H.-P."/>
        </authorList>
    </citation>
    <scope>NUCLEOTIDE SEQUENCE [LARGE SCALE GENOMIC DNA]</scope>
    <source>
        <strain evidence="2 3">DSM 45975</strain>
    </source>
</reference>
<feature type="transmembrane region" description="Helical" evidence="1">
    <location>
        <begin position="166"/>
        <end position="184"/>
    </location>
</feature>
<protein>
    <submittedName>
        <fullName evidence="2">ABC-2 type transport system permease protein</fullName>
    </submittedName>
</protein>
<dbReference type="RefSeq" id="WP_182546474.1">
    <property type="nucleotide sequence ID" value="NZ_JACGWZ010000007.1"/>
</dbReference>
<dbReference type="AlphaFoldDB" id="A0A839E0P4"/>
<feature type="transmembrane region" description="Helical" evidence="1">
    <location>
        <begin position="92"/>
        <end position="117"/>
    </location>
</feature>
<feature type="transmembrane region" description="Helical" evidence="1">
    <location>
        <begin position="51"/>
        <end position="71"/>
    </location>
</feature>
<evidence type="ECO:0000313" key="2">
    <source>
        <dbReference type="EMBL" id="MBA8827324.1"/>
    </source>
</evidence>
<dbReference type="PANTHER" id="PTHR37305:SF1">
    <property type="entry name" value="MEMBRANE PROTEIN"/>
    <property type="match status" value="1"/>
</dbReference>
<feature type="transmembrane region" description="Helical" evidence="1">
    <location>
        <begin position="137"/>
        <end position="159"/>
    </location>
</feature>
<keyword evidence="3" id="KW-1185">Reference proteome</keyword>
<comment type="caution">
    <text evidence="2">The sequence shown here is derived from an EMBL/GenBank/DDBJ whole genome shotgun (WGS) entry which is preliminary data.</text>
</comment>
<dbReference type="EMBL" id="JACGWZ010000007">
    <property type="protein sequence ID" value="MBA8827324.1"/>
    <property type="molecule type" value="Genomic_DNA"/>
</dbReference>
<accession>A0A839E0P4</accession>
<dbReference type="PANTHER" id="PTHR37305">
    <property type="entry name" value="INTEGRAL MEMBRANE PROTEIN-RELATED"/>
    <property type="match status" value="1"/>
</dbReference>
<keyword evidence="1" id="KW-1133">Transmembrane helix</keyword>
<dbReference type="Proteomes" id="UP000569329">
    <property type="component" value="Unassembled WGS sequence"/>
</dbReference>
<name>A0A839E0P4_9PSEU</name>
<keyword evidence="1" id="KW-0472">Membrane</keyword>
<evidence type="ECO:0000313" key="3">
    <source>
        <dbReference type="Proteomes" id="UP000569329"/>
    </source>
</evidence>
<proteinExistence type="predicted"/>
<organism evidence="2 3">
    <name type="scientific">Halosaccharopolyspora lacisalsi</name>
    <dbReference type="NCBI Taxonomy" id="1000566"/>
    <lineage>
        <taxon>Bacteria</taxon>
        <taxon>Bacillati</taxon>
        <taxon>Actinomycetota</taxon>
        <taxon>Actinomycetes</taxon>
        <taxon>Pseudonocardiales</taxon>
        <taxon>Pseudonocardiaceae</taxon>
        <taxon>Halosaccharopolyspora</taxon>
    </lineage>
</organism>
<gene>
    <name evidence="2" type="ORF">FHX42_004708</name>
</gene>
<evidence type="ECO:0000256" key="1">
    <source>
        <dbReference type="SAM" id="Phobius"/>
    </source>
</evidence>
<sequence>MTLLAVERIKLFSTRSPWWSMFLALALTIGFAGLMATQASANSPMGVSTTQIGYQFGLMVIMVMAALAVTTEYRFGTIRATFQAAPNRTRVLLAKTAVVAALALVIGEIAAFGSWGVSWVLAPVSDLALATAEQWRLVAGVGLVFMGAAVFSIAVGILLRQSAGAVTLLLIWSMLVEQLIRLVPTFGSDLQEWMPFTAAGRFLTGSNRFTESAPLGPWASLAYFFALAVVLLIIALVTANRRDA</sequence>
<feature type="transmembrane region" description="Helical" evidence="1">
    <location>
        <begin position="218"/>
        <end position="239"/>
    </location>
</feature>